<dbReference type="AlphaFoldDB" id="A0AAD7JGG4"/>
<proteinExistence type="predicted"/>
<feature type="non-terminal residue" evidence="1">
    <location>
        <position position="1"/>
    </location>
</feature>
<dbReference type="EMBL" id="JARKIB010000028">
    <property type="protein sequence ID" value="KAJ7764264.1"/>
    <property type="molecule type" value="Genomic_DNA"/>
</dbReference>
<gene>
    <name evidence="1" type="ORF">B0H16DRAFT_1526554</name>
</gene>
<name>A0AAD7JGG4_9AGAR</name>
<evidence type="ECO:0000313" key="1">
    <source>
        <dbReference type="EMBL" id="KAJ7764264.1"/>
    </source>
</evidence>
<evidence type="ECO:0000313" key="2">
    <source>
        <dbReference type="Proteomes" id="UP001215598"/>
    </source>
</evidence>
<accession>A0AAD7JGG4</accession>
<sequence>MSMLQLANQGGKVIAWVSKQLYKGPADSLSHIADFFGEGEDRLRVLEELYANRNSPSHRLATRLRGHCHSLLKFARPDSQAVRTQIAVFKMLYSAITRYPGLRLPVYHDKDIRRAVAMDPALGSLWRRQHQNCGVEWEVYRNLAVFCISQSILTDLVEGEQPSALCRLTFIENNLNNVPVETQRLCAIRYLAGILVG</sequence>
<protein>
    <submittedName>
        <fullName evidence="1">Uncharacterized protein</fullName>
    </submittedName>
</protein>
<dbReference type="Proteomes" id="UP001215598">
    <property type="component" value="Unassembled WGS sequence"/>
</dbReference>
<reference evidence="1" key="1">
    <citation type="submission" date="2023-03" db="EMBL/GenBank/DDBJ databases">
        <title>Massive genome expansion in bonnet fungi (Mycena s.s.) driven by repeated elements and novel gene families across ecological guilds.</title>
        <authorList>
            <consortium name="Lawrence Berkeley National Laboratory"/>
            <person name="Harder C.B."/>
            <person name="Miyauchi S."/>
            <person name="Viragh M."/>
            <person name="Kuo A."/>
            <person name="Thoen E."/>
            <person name="Andreopoulos B."/>
            <person name="Lu D."/>
            <person name="Skrede I."/>
            <person name="Drula E."/>
            <person name="Henrissat B."/>
            <person name="Morin E."/>
            <person name="Kohler A."/>
            <person name="Barry K."/>
            <person name="LaButti K."/>
            <person name="Morin E."/>
            <person name="Salamov A."/>
            <person name="Lipzen A."/>
            <person name="Mereny Z."/>
            <person name="Hegedus B."/>
            <person name="Baldrian P."/>
            <person name="Stursova M."/>
            <person name="Weitz H."/>
            <person name="Taylor A."/>
            <person name="Grigoriev I.V."/>
            <person name="Nagy L.G."/>
            <person name="Martin F."/>
            <person name="Kauserud H."/>
        </authorList>
    </citation>
    <scope>NUCLEOTIDE SEQUENCE</scope>
    <source>
        <strain evidence="1">CBHHK182m</strain>
    </source>
</reference>
<organism evidence="1 2">
    <name type="scientific">Mycena metata</name>
    <dbReference type="NCBI Taxonomy" id="1033252"/>
    <lineage>
        <taxon>Eukaryota</taxon>
        <taxon>Fungi</taxon>
        <taxon>Dikarya</taxon>
        <taxon>Basidiomycota</taxon>
        <taxon>Agaricomycotina</taxon>
        <taxon>Agaricomycetes</taxon>
        <taxon>Agaricomycetidae</taxon>
        <taxon>Agaricales</taxon>
        <taxon>Marasmiineae</taxon>
        <taxon>Mycenaceae</taxon>
        <taxon>Mycena</taxon>
    </lineage>
</organism>
<keyword evidence="2" id="KW-1185">Reference proteome</keyword>
<comment type="caution">
    <text evidence="1">The sequence shown here is derived from an EMBL/GenBank/DDBJ whole genome shotgun (WGS) entry which is preliminary data.</text>
</comment>